<dbReference type="PANTHER" id="PTHR38753:SF1">
    <property type="entry name" value="SLR1441 PROTEIN"/>
    <property type="match status" value="1"/>
</dbReference>
<evidence type="ECO:0000256" key="1">
    <source>
        <dbReference type="SAM" id="Coils"/>
    </source>
</evidence>
<evidence type="ECO:0000313" key="2">
    <source>
        <dbReference type="EMBL" id="NVZ09606.1"/>
    </source>
</evidence>
<comment type="caution">
    <text evidence="2">The sequence shown here is derived from an EMBL/GenBank/DDBJ whole genome shotgun (WGS) entry which is preliminary data.</text>
</comment>
<accession>A0A850RBB2</accession>
<evidence type="ECO:0000313" key="3">
    <source>
        <dbReference type="Proteomes" id="UP000592294"/>
    </source>
</evidence>
<sequence length="207" mass="23768">MGLANPTLEDVWQLFQATDRRFQETERLIKEAAQETERRFQETERRFQETDRRFQETDRLVKQLSKNLGDLGNRLGEFVEHLVAPAVVRLFRTQGIEVHAVYPSVSAKRNGEALEIDLLVVNDGALVAVECKSKLIEEHIDRHLVRLEKLKRVLPLYKDHRVMGAVAGMVVTEDVAEYAMERGLYVLGQNGDQIEVRNPSGFNPTVW</sequence>
<dbReference type="Proteomes" id="UP000592294">
    <property type="component" value="Unassembled WGS sequence"/>
</dbReference>
<dbReference type="AlphaFoldDB" id="A0A850RBB2"/>
<name>A0A850RBB2_9GAMM</name>
<dbReference type="SUPFAM" id="SSF52980">
    <property type="entry name" value="Restriction endonuclease-like"/>
    <property type="match status" value="1"/>
</dbReference>
<dbReference type="EMBL" id="JABZEO010000005">
    <property type="protein sequence ID" value="NVZ09606.1"/>
    <property type="molecule type" value="Genomic_DNA"/>
</dbReference>
<keyword evidence="3" id="KW-1185">Reference proteome</keyword>
<dbReference type="Gene3D" id="3.40.1350.10">
    <property type="match status" value="1"/>
</dbReference>
<dbReference type="RefSeq" id="WP_176976352.1">
    <property type="nucleotide sequence ID" value="NZ_JABZEO010000005.1"/>
</dbReference>
<dbReference type="GO" id="GO:0003676">
    <property type="term" value="F:nucleic acid binding"/>
    <property type="evidence" value="ECO:0007669"/>
    <property type="project" value="InterPro"/>
</dbReference>
<dbReference type="PANTHER" id="PTHR38753">
    <property type="entry name" value="SLR1441 PROTEIN"/>
    <property type="match status" value="1"/>
</dbReference>
<dbReference type="InterPro" id="IPR011335">
    <property type="entry name" value="Restrct_endonuc-II-like"/>
</dbReference>
<organism evidence="2 3">
    <name type="scientific">Allochromatium humboldtianum</name>
    <dbReference type="NCBI Taxonomy" id="504901"/>
    <lineage>
        <taxon>Bacteria</taxon>
        <taxon>Pseudomonadati</taxon>
        <taxon>Pseudomonadota</taxon>
        <taxon>Gammaproteobacteria</taxon>
        <taxon>Chromatiales</taxon>
        <taxon>Chromatiaceae</taxon>
        <taxon>Allochromatium</taxon>
    </lineage>
</organism>
<dbReference type="InterPro" id="IPR011856">
    <property type="entry name" value="tRNA_endonuc-like_dom_sf"/>
</dbReference>
<feature type="coiled-coil region" evidence="1">
    <location>
        <begin position="15"/>
        <end position="53"/>
    </location>
</feature>
<reference evidence="2 3" key="1">
    <citation type="submission" date="2020-06" db="EMBL/GenBank/DDBJ databases">
        <title>Whole-genome sequence of Allochromatium humboldtianum DSM 21881, type strain.</title>
        <authorList>
            <person name="Kyndt J.A."/>
            <person name="Meyer T.E."/>
        </authorList>
    </citation>
    <scope>NUCLEOTIDE SEQUENCE [LARGE SCALE GENOMIC DNA]</scope>
    <source>
        <strain evidence="2 3">DSM 21881</strain>
    </source>
</reference>
<protein>
    <submittedName>
        <fullName evidence="2">DUF3782 domain-containing protein</fullName>
    </submittedName>
</protein>
<proteinExistence type="predicted"/>
<keyword evidence="1" id="KW-0175">Coiled coil</keyword>
<gene>
    <name evidence="2" type="ORF">HW932_10065</name>
</gene>